<gene>
    <name evidence="6" type="ORF">MHSWG343_10950</name>
</gene>
<dbReference type="GO" id="GO:0009307">
    <property type="term" value="P:DNA restriction-modification system"/>
    <property type="evidence" value="ECO:0007669"/>
    <property type="project" value="UniProtKB-KW"/>
</dbReference>
<dbReference type="PANTHER" id="PTHR43140">
    <property type="entry name" value="TYPE-1 RESTRICTION ENZYME ECOKI SPECIFICITY PROTEIN"/>
    <property type="match status" value="1"/>
</dbReference>
<evidence type="ECO:0000313" key="6">
    <source>
        <dbReference type="EMBL" id="GCE64087.1"/>
    </source>
</evidence>
<dbReference type="Proteomes" id="UP000324831">
    <property type="component" value="Unassembled WGS sequence"/>
</dbReference>
<name>A0A478FS92_9MOLU</name>
<organism evidence="6 7">
    <name type="scientific">Candidatus Mycoplasma haematohominis</name>
    <dbReference type="NCBI Taxonomy" id="1494318"/>
    <lineage>
        <taxon>Bacteria</taxon>
        <taxon>Bacillati</taxon>
        <taxon>Mycoplasmatota</taxon>
        <taxon>Mollicutes</taxon>
        <taxon>Mycoplasmataceae</taxon>
        <taxon>Mycoplasma</taxon>
    </lineage>
</organism>
<dbReference type="EMBL" id="BIMN01000015">
    <property type="protein sequence ID" value="GCE64087.1"/>
    <property type="molecule type" value="Genomic_DNA"/>
</dbReference>
<dbReference type="CDD" id="cd17268">
    <property type="entry name" value="RMtype1_S_Ara36733I_TRD1-CR1_like"/>
    <property type="match status" value="1"/>
</dbReference>
<evidence type="ECO:0000313" key="7">
    <source>
        <dbReference type="Proteomes" id="UP000324831"/>
    </source>
</evidence>
<evidence type="ECO:0000256" key="2">
    <source>
        <dbReference type="ARBA" id="ARBA00022747"/>
    </source>
</evidence>
<protein>
    <submittedName>
        <fullName evidence="6">Putative type-1 restriction enzyme specificity protein MPN_089</fullName>
    </submittedName>
</protein>
<proteinExistence type="inferred from homology"/>
<comment type="subunit">
    <text evidence="4">The methyltransferase is composed of M and S polypeptides.</text>
</comment>
<reference evidence="6 7" key="1">
    <citation type="submission" date="2019-01" db="EMBL/GenBank/DDBJ databases">
        <title>Draft genome sequences of Candidatus Mycoplasma haemohominis SWG34-3 identified from a patient with pyrexia, anemia and liver dysfunction.</title>
        <authorList>
            <person name="Sekizuka T."/>
            <person name="Hattori N."/>
            <person name="Katano H."/>
            <person name="Takuma T."/>
            <person name="Ito T."/>
            <person name="Arai N."/>
            <person name="Yanai R."/>
            <person name="Ishii S."/>
            <person name="Miura Y."/>
            <person name="Tokunaga T."/>
            <person name="Watanabe H."/>
            <person name="Nomura N."/>
            <person name="Eguchi J."/>
            <person name="Arai T."/>
            <person name="Hasegawa H."/>
            <person name="Nakamaki T."/>
            <person name="Wakita T."/>
            <person name="Niki Y."/>
            <person name="Kuroda M."/>
        </authorList>
    </citation>
    <scope>NUCLEOTIDE SEQUENCE [LARGE SCALE GENOMIC DNA]</scope>
    <source>
        <strain evidence="6">SWG34-3</strain>
    </source>
</reference>
<dbReference type="InterPro" id="IPR051212">
    <property type="entry name" value="Type-I_RE_S_subunit"/>
</dbReference>
<evidence type="ECO:0000256" key="4">
    <source>
        <dbReference type="ARBA" id="ARBA00038652"/>
    </source>
</evidence>
<keyword evidence="2" id="KW-0680">Restriction system</keyword>
<keyword evidence="3" id="KW-0238">DNA-binding</keyword>
<dbReference type="InterPro" id="IPR044946">
    <property type="entry name" value="Restrct_endonuc_typeI_TRD_sf"/>
</dbReference>
<comment type="similarity">
    <text evidence="1">Belongs to the type-I restriction system S methylase family.</text>
</comment>
<dbReference type="GO" id="GO:0003677">
    <property type="term" value="F:DNA binding"/>
    <property type="evidence" value="ECO:0007669"/>
    <property type="project" value="UniProtKB-KW"/>
</dbReference>
<dbReference type="InterPro" id="IPR000055">
    <property type="entry name" value="Restrct_endonuc_typeI_TRD"/>
</dbReference>
<sequence length="300" mass="34717">MCFRHNQNPKYISYALSLNTSKQQKKRYASKGVAVYIKSKDIKKIKIPLPPLEIQKQIVQVLDAFRELVRKLINRLKIELKLRKKQYEYYLNKLISDVIEKGWGEYKTLGEIATEIYRGNGITKSQLDKGDFPCIHYGEIYNIHKIWFNKCISFTDEKLIKNPKYCDHGDLLITGAGENIKDISKACAYIGKEKAIAGGNLMIFKHLQNPKYLSYALSTNAVQIQKQKYAKEGVLVSISTNDLKKIKIPLPPLEIQEQIVNALDHLREICEDLEKGIPKEIKLANKRYEYYRDFLITGKN</sequence>
<feature type="domain" description="Type I restriction modification DNA specificity" evidence="5">
    <location>
        <begin position="6"/>
        <end position="81"/>
    </location>
</feature>
<accession>A0A478FS92</accession>
<evidence type="ECO:0000256" key="1">
    <source>
        <dbReference type="ARBA" id="ARBA00010923"/>
    </source>
</evidence>
<dbReference type="AlphaFoldDB" id="A0A478FS92"/>
<evidence type="ECO:0000259" key="5">
    <source>
        <dbReference type="Pfam" id="PF01420"/>
    </source>
</evidence>
<feature type="domain" description="Type I restriction modification DNA specificity" evidence="5">
    <location>
        <begin position="105"/>
        <end position="282"/>
    </location>
</feature>
<dbReference type="PANTHER" id="PTHR43140:SF1">
    <property type="entry name" value="TYPE I RESTRICTION ENZYME ECOKI SPECIFICITY SUBUNIT"/>
    <property type="match status" value="1"/>
</dbReference>
<dbReference type="Gene3D" id="3.90.220.20">
    <property type="entry name" value="DNA methylase specificity domains"/>
    <property type="match status" value="2"/>
</dbReference>
<evidence type="ECO:0000256" key="3">
    <source>
        <dbReference type="ARBA" id="ARBA00023125"/>
    </source>
</evidence>
<comment type="caution">
    <text evidence="6">The sequence shown here is derived from an EMBL/GenBank/DDBJ whole genome shotgun (WGS) entry which is preliminary data.</text>
</comment>
<dbReference type="SUPFAM" id="SSF116734">
    <property type="entry name" value="DNA methylase specificity domain"/>
    <property type="match status" value="2"/>
</dbReference>
<dbReference type="Pfam" id="PF01420">
    <property type="entry name" value="Methylase_S"/>
    <property type="match status" value="2"/>
</dbReference>